<dbReference type="KEGG" id="gac:GACE_0996"/>
<organism evidence="1 2">
    <name type="scientific">Geoglobus acetivorans</name>
    <dbReference type="NCBI Taxonomy" id="565033"/>
    <lineage>
        <taxon>Archaea</taxon>
        <taxon>Methanobacteriati</taxon>
        <taxon>Methanobacteriota</taxon>
        <taxon>Archaeoglobi</taxon>
        <taxon>Archaeoglobales</taxon>
        <taxon>Archaeoglobaceae</taxon>
        <taxon>Geoglobus</taxon>
    </lineage>
</organism>
<sequence length="46" mass="5142">MLSKGVKMFLLNFGFSCPEIEKDMVGRMVCLSGGLCAPWNCRRCGR</sequence>
<evidence type="ECO:0000313" key="1">
    <source>
        <dbReference type="EMBL" id="AIY90042.1"/>
    </source>
</evidence>
<dbReference type="HOGENOM" id="CLU_3178423_0_0_2"/>
<dbReference type="STRING" id="565033.GACE_0996"/>
<name>A0A0A7GGH5_GEOAI</name>
<protein>
    <submittedName>
        <fullName evidence="1">Uncharacterized protein</fullName>
    </submittedName>
</protein>
<gene>
    <name evidence="1" type="ORF">GACE_0996</name>
</gene>
<evidence type="ECO:0000313" key="2">
    <source>
        <dbReference type="Proteomes" id="UP000030624"/>
    </source>
</evidence>
<dbReference type="AlphaFoldDB" id="A0A0A7GGH5"/>
<accession>A0A0A7GGH5</accession>
<reference evidence="1 2" key="1">
    <citation type="journal article" date="2015" name="Appl. Environ. Microbiol.">
        <title>The Geoglobus acetivorans genome: Fe(III) reduction, acetate utilization, autotrophic growth, and degradation of aromatic compounds in a hyperthermophilic archaeon.</title>
        <authorList>
            <person name="Mardanov A.V."/>
            <person name="Slododkina G.B."/>
            <person name="Slobodkin A.I."/>
            <person name="Beletsky A.V."/>
            <person name="Gavrilov S.N."/>
            <person name="Kublanov I.V."/>
            <person name="Bonch-Osmolovskaya E.A."/>
            <person name="Skryabin K.G."/>
            <person name="Ravin N.V."/>
        </authorList>
    </citation>
    <scope>NUCLEOTIDE SEQUENCE [LARGE SCALE GENOMIC DNA]</scope>
    <source>
        <strain evidence="1 2">SBH6</strain>
    </source>
</reference>
<proteinExistence type="predicted"/>
<dbReference type="Proteomes" id="UP000030624">
    <property type="component" value="Chromosome"/>
</dbReference>
<dbReference type="EMBL" id="CP009552">
    <property type="protein sequence ID" value="AIY90042.1"/>
    <property type="molecule type" value="Genomic_DNA"/>
</dbReference>